<accession>A0ABP6B1U7</accession>
<dbReference type="Proteomes" id="UP001499978">
    <property type="component" value="Unassembled WGS sequence"/>
</dbReference>
<name>A0ABP6B1U7_9ACTN</name>
<dbReference type="EMBL" id="BAAARY010000032">
    <property type="protein sequence ID" value="GAA2532290.1"/>
    <property type="molecule type" value="Genomic_DNA"/>
</dbReference>
<keyword evidence="1" id="KW-0175">Coiled coil</keyword>
<reference evidence="3" key="1">
    <citation type="journal article" date="2019" name="Int. J. Syst. Evol. Microbiol.">
        <title>The Global Catalogue of Microorganisms (GCM) 10K type strain sequencing project: providing services to taxonomists for standard genome sequencing and annotation.</title>
        <authorList>
            <consortium name="The Broad Institute Genomics Platform"/>
            <consortium name="The Broad Institute Genome Sequencing Center for Infectious Disease"/>
            <person name="Wu L."/>
            <person name="Ma J."/>
        </authorList>
    </citation>
    <scope>NUCLEOTIDE SEQUENCE [LARGE SCALE GENOMIC DNA]</scope>
    <source>
        <strain evidence="3">JCM 3367</strain>
    </source>
</reference>
<sequence length="130" mass="14292">MSGYEIPDAHVALAVAEQRRLGLPVCPLTTDADTTAAAESPSTDAQYERLVEDLERRLTAAEASNQNLMAALIGAGDAEVRWDRKLDELGRRQDQMVKALDQLARAARLHVTPPPARSWWRRAFTGGGIR</sequence>
<dbReference type="RefSeq" id="WP_344174432.1">
    <property type="nucleotide sequence ID" value="NZ_BAAARY010000032.1"/>
</dbReference>
<feature type="coiled-coil region" evidence="1">
    <location>
        <begin position="44"/>
        <end position="71"/>
    </location>
</feature>
<gene>
    <name evidence="2" type="ORF">GCM10010201_34700</name>
</gene>
<proteinExistence type="predicted"/>
<protein>
    <submittedName>
        <fullName evidence="2">Uncharacterized protein</fullName>
    </submittedName>
</protein>
<evidence type="ECO:0000313" key="2">
    <source>
        <dbReference type="EMBL" id="GAA2532290.1"/>
    </source>
</evidence>
<keyword evidence="3" id="KW-1185">Reference proteome</keyword>
<evidence type="ECO:0000313" key="3">
    <source>
        <dbReference type="Proteomes" id="UP001499978"/>
    </source>
</evidence>
<organism evidence="2 3">
    <name type="scientific">Pilimelia columellifera subsp. columellifera</name>
    <dbReference type="NCBI Taxonomy" id="706583"/>
    <lineage>
        <taxon>Bacteria</taxon>
        <taxon>Bacillati</taxon>
        <taxon>Actinomycetota</taxon>
        <taxon>Actinomycetes</taxon>
        <taxon>Micromonosporales</taxon>
        <taxon>Micromonosporaceae</taxon>
        <taxon>Pilimelia</taxon>
    </lineage>
</organism>
<evidence type="ECO:0000256" key="1">
    <source>
        <dbReference type="SAM" id="Coils"/>
    </source>
</evidence>
<comment type="caution">
    <text evidence="2">The sequence shown here is derived from an EMBL/GenBank/DDBJ whole genome shotgun (WGS) entry which is preliminary data.</text>
</comment>